<protein>
    <submittedName>
        <fullName evidence="1">Carboxypeptidase-like regulatory domain-containing protein</fullName>
    </submittedName>
</protein>
<evidence type="ECO:0000313" key="1">
    <source>
        <dbReference type="EMBL" id="THG54271.1"/>
    </source>
</evidence>
<reference evidence="1" key="1">
    <citation type="submission" date="2019-04" db="EMBL/GenBank/DDBJ databases">
        <title>Microbes associate with the intestines of laboratory mice.</title>
        <authorList>
            <person name="Navarre W."/>
            <person name="Wong E."/>
            <person name="Huang K.C."/>
            <person name="Tropini C."/>
            <person name="Ng K."/>
            <person name="Yu B."/>
        </authorList>
    </citation>
    <scope>NUCLEOTIDE SEQUENCE</scope>
    <source>
        <strain evidence="1">NM86_A22</strain>
    </source>
</reference>
<sequence length="240" mass="26743">MKICLLIIALIVSINSFSVAQTSLCGYVYDNKQNHIPFATVRLLQQDSTYIQGCTTDSIGKYTFANISKGNYLVSFSCIGYDSETIAATVNNDTILNAILTENTKQLGEVTVYAEPIIRLDNKLIIRPSQQQTKHSSTGYDLLYNLMIPGIDVNRSTGDVSTFNGSVTLYINGVKSTYLEVKNLRPRDVEKIEYIARPLPANMPAITQPLITLQNKKHREAMSLSMPNRQLDIQKGIITQ</sequence>
<comment type="caution">
    <text evidence="1">The sequence shown here is derived from an EMBL/GenBank/DDBJ whole genome shotgun (WGS) entry which is preliminary data.</text>
</comment>
<dbReference type="EMBL" id="SSTG01000024">
    <property type="protein sequence ID" value="THG54271.1"/>
    <property type="molecule type" value="Genomic_DNA"/>
</dbReference>
<accession>A0AC61S736</accession>
<name>A0AC61S736_9BACT</name>
<organism evidence="1 2">
    <name type="scientific">Muribaculum caecicola</name>
    <dbReference type="NCBI Taxonomy" id="3038144"/>
    <lineage>
        <taxon>Bacteria</taxon>
        <taxon>Pseudomonadati</taxon>
        <taxon>Bacteroidota</taxon>
        <taxon>Bacteroidia</taxon>
        <taxon>Bacteroidales</taxon>
        <taxon>Muribaculaceae</taxon>
        <taxon>Muribaculum</taxon>
    </lineage>
</organism>
<keyword evidence="2" id="KW-1185">Reference proteome</keyword>
<gene>
    <name evidence="1" type="ORF">E5990_03395</name>
</gene>
<proteinExistence type="predicted"/>
<dbReference type="Proteomes" id="UP000305401">
    <property type="component" value="Unassembled WGS sequence"/>
</dbReference>
<evidence type="ECO:0000313" key="2">
    <source>
        <dbReference type="Proteomes" id="UP000305401"/>
    </source>
</evidence>